<dbReference type="OrthoDB" id="413313at2759"/>
<dbReference type="GO" id="GO:0005525">
    <property type="term" value="F:GTP binding"/>
    <property type="evidence" value="ECO:0007669"/>
    <property type="project" value="UniProtKB-KW"/>
</dbReference>
<evidence type="ECO:0000256" key="7">
    <source>
        <dbReference type="ARBA" id="ARBA00022741"/>
    </source>
</evidence>
<dbReference type="SMART" id="SM00173">
    <property type="entry name" value="RAS"/>
    <property type="match status" value="1"/>
</dbReference>
<dbReference type="PANTHER" id="PTHR28234">
    <property type="entry name" value="NUCLEAR CONTROL OF ATPASE PROTEIN 2"/>
    <property type="match status" value="1"/>
</dbReference>
<evidence type="ECO:0000313" key="19">
    <source>
        <dbReference type="Proteomes" id="UP000431533"/>
    </source>
</evidence>
<dbReference type="InterPro" id="IPR011990">
    <property type="entry name" value="TPR-like_helical_dom_sf"/>
</dbReference>
<evidence type="ECO:0000256" key="6">
    <source>
        <dbReference type="ARBA" id="ARBA00022692"/>
    </source>
</evidence>
<dbReference type="RefSeq" id="XP_031009090.1">
    <property type="nucleotide sequence ID" value="XM_031146607.1"/>
</dbReference>
<evidence type="ECO:0000256" key="12">
    <source>
        <dbReference type="ARBA" id="ARBA00023136"/>
    </source>
</evidence>
<accession>A0A8H8R824</accession>
<dbReference type="GO" id="GO:0005886">
    <property type="term" value="C:plasma membrane"/>
    <property type="evidence" value="ECO:0007669"/>
    <property type="project" value="UniProtKB-SubCell"/>
</dbReference>
<comment type="subcellular location">
    <subcellularLocation>
        <location evidence="2">Cell membrane</location>
        <topology evidence="2">Lipid-anchor</topology>
        <orientation evidence="2">Cytoplasmic side</orientation>
    </subcellularLocation>
    <subcellularLocation>
        <location evidence="1">Mitochondrion membrane</location>
        <topology evidence="1">Multi-pass membrane protein</topology>
    </subcellularLocation>
</comment>
<feature type="transmembrane region" description="Helical" evidence="17">
    <location>
        <begin position="1554"/>
        <end position="1575"/>
    </location>
</feature>
<dbReference type="SUPFAM" id="SSF52540">
    <property type="entry name" value="P-loop containing nucleoside triphosphate hydrolases"/>
    <property type="match status" value="1"/>
</dbReference>
<feature type="region of interest" description="Disordered" evidence="16">
    <location>
        <begin position="1973"/>
        <end position="1992"/>
    </location>
</feature>
<dbReference type="GO" id="GO:0015031">
    <property type="term" value="P:protein transport"/>
    <property type="evidence" value="ECO:0007669"/>
    <property type="project" value="UniProtKB-KW"/>
</dbReference>
<comment type="caution">
    <text evidence="18">The sequence shown here is derived from an EMBL/GenBank/DDBJ whole genome shotgun (WGS) entry which is preliminary data.</text>
</comment>
<evidence type="ECO:0000256" key="14">
    <source>
        <dbReference type="ARBA" id="ARBA00023289"/>
    </source>
</evidence>
<reference evidence="18 19" key="1">
    <citation type="submission" date="2018-05" db="EMBL/GenBank/DDBJ databases">
        <title>Genome sequencing and assembly of the regulated plant pathogen Lachnellula willkommii and related sister species for the development of diagnostic species identification markers.</title>
        <authorList>
            <person name="Giroux E."/>
            <person name="Bilodeau G."/>
        </authorList>
    </citation>
    <scope>NUCLEOTIDE SEQUENCE [LARGE SCALE GENOMIC DNA]</scope>
    <source>
        <strain evidence="18 19">CBS 185.66</strain>
    </source>
</reference>
<proteinExistence type="inferred from homology"/>
<dbReference type="CDD" id="cd01867">
    <property type="entry name" value="Rab8_Rab10_Rab13_like"/>
    <property type="match status" value="1"/>
</dbReference>
<dbReference type="InterPro" id="IPR001806">
    <property type="entry name" value="Small_GTPase"/>
</dbReference>
<keyword evidence="8" id="KW-0653">Protein transport</keyword>
<keyword evidence="4" id="KW-0813">Transport</keyword>
<gene>
    <name evidence="18" type="primary">ypt2</name>
    <name evidence="18" type="ORF">LHYA1_G001627</name>
</gene>
<dbReference type="PANTHER" id="PTHR28234:SF1">
    <property type="entry name" value="NUCLEAR CONTROL OF ATPASE PROTEIN 2"/>
    <property type="match status" value="1"/>
</dbReference>
<dbReference type="PROSITE" id="PS51419">
    <property type="entry name" value="RAB"/>
    <property type="match status" value="1"/>
</dbReference>
<dbReference type="InterPro" id="IPR013946">
    <property type="entry name" value="NCA2-like"/>
</dbReference>
<name>A0A8H8R824_9HELO</name>
<dbReference type="GO" id="GO:0005741">
    <property type="term" value="C:mitochondrial outer membrane"/>
    <property type="evidence" value="ECO:0007669"/>
    <property type="project" value="TreeGrafter"/>
</dbReference>
<dbReference type="PROSITE" id="PS51420">
    <property type="entry name" value="RHO"/>
    <property type="match status" value="1"/>
</dbReference>
<dbReference type="GeneID" id="41981825"/>
<comment type="similarity">
    <text evidence="3">Belongs to the small GTPase superfamily. Rab family.</text>
</comment>
<feature type="compositionally biased region" description="Gly residues" evidence="16">
    <location>
        <begin position="1977"/>
        <end position="1992"/>
    </location>
</feature>
<keyword evidence="13" id="KW-0449">Lipoprotein</keyword>
<evidence type="ECO:0000256" key="2">
    <source>
        <dbReference type="ARBA" id="ARBA00004342"/>
    </source>
</evidence>
<dbReference type="SMART" id="SM00174">
    <property type="entry name" value="RHO"/>
    <property type="match status" value="1"/>
</dbReference>
<evidence type="ECO:0000313" key="18">
    <source>
        <dbReference type="EMBL" id="TVY30304.1"/>
    </source>
</evidence>
<evidence type="ECO:0000256" key="15">
    <source>
        <dbReference type="ARBA" id="ARBA00025673"/>
    </source>
</evidence>
<dbReference type="Proteomes" id="UP000431533">
    <property type="component" value="Unassembled WGS sequence"/>
</dbReference>
<evidence type="ECO:0000256" key="3">
    <source>
        <dbReference type="ARBA" id="ARBA00006270"/>
    </source>
</evidence>
<keyword evidence="10" id="KW-0496">Mitochondrion</keyword>
<evidence type="ECO:0000256" key="13">
    <source>
        <dbReference type="ARBA" id="ARBA00023288"/>
    </source>
</evidence>
<dbReference type="Pfam" id="PF00071">
    <property type="entry name" value="Ras"/>
    <property type="match status" value="1"/>
</dbReference>
<dbReference type="EMBL" id="QGMH01000008">
    <property type="protein sequence ID" value="TVY30304.1"/>
    <property type="molecule type" value="Genomic_DNA"/>
</dbReference>
<dbReference type="SMART" id="SM00176">
    <property type="entry name" value="RAN"/>
    <property type="match status" value="1"/>
</dbReference>
<comment type="function">
    <text evidence="15">Protein transport. Probably involved in vesicular traffic.</text>
</comment>
<dbReference type="Gene3D" id="1.25.40.10">
    <property type="entry name" value="Tetratricopeptide repeat domain"/>
    <property type="match status" value="1"/>
</dbReference>
<feature type="transmembrane region" description="Helical" evidence="17">
    <location>
        <begin position="1383"/>
        <end position="1402"/>
    </location>
</feature>
<dbReference type="FunFam" id="3.40.50.300:FF:000363">
    <property type="entry name" value="Secretion related GTPase srgA"/>
    <property type="match status" value="1"/>
</dbReference>
<keyword evidence="14" id="KW-0636">Prenylation</keyword>
<keyword evidence="6 17" id="KW-0812">Transmembrane</keyword>
<protein>
    <submittedName>
        <fullName evidence="18">GTP-binding protein ypt2</fullName>
    </submittedName>
</protein>
<evidence type="ECO:0000256" key="9">
    <source>
        <dbReference type="ARBA" id="ARBA00022989"/>
    </source>
</evidence>
<evidence type="ECO:0000256" key="5">
    <source>
        <dbReference type="ARBA" id="ARBA00022475"/>
    </source>
</evidence>
<dbReference type="PROSITE" id="PS51421">
    <property type="entry name" value="RAS"/>
    <property type="match status" value="1"/>
</dbReference>
<evidence type="ECO:0000256" key="8">
    <source>
        <dbReference type="ARBA" id="ARBA00022927"/>
    </source>
</evidence>
<keyword evidence="12 17" id="KW-0472">Membrane</keyword>
<dbReference type="InterPro" id="IPR027417">
    <property type="entry name" value="P-loop_NTPase"/>
</dbReference>
<keyword evidence="7" id="KW-0547">Nucleotide-binding</keyword>
<dbReference type="GO" id="GO:0003924">
    <property type="term" value="F:GTPase activity"/>
    <property type="evidence" value="ECO:0007669"/>
    <property type="project" value="InterPro"/>
</dbReference>
<keyword evidence="9 17" id="KW-1133">Transmembrane helix</keyword>
<evidence type="ECO:0000256" key="16">
    <source>
        <dbReference type="SAM" id="MobiDB-lite"/>
    </source>
</evidence>
<dbReference type="InterPro" id="IPR005225">
    <property type="entry name" value="Small_GTP-bd"/>
</dbReference>
<organism evidence="18 19">
    <name type="scientific">Lachnellula hyalina</name>
    <dbReference type="NCBI Taxonomy" id="1316788"/>
    <lineage>
        <taxon>Eukaryota</taxon>
        <taxon>Fungi</taxon>
        <taxon>Dikarya</taxon>
        <taxon>Ascomycota</taxon>
        <taxon>Pezizomycotina</taxon>
        <taxon>Leotiomycetes</taxon>
        <taxon>Helotiales</taxon>
        <taxon>Lachnaceae</taxon>
        <taxon>Lachnellula</taxon>
    </lineage>
</organism>
<dbReference type="Gene3D" id="3.40.50.300">
    <property type="entry name" value="P-loop containing nucleotide triphosphate hydrolases"/>
    <property type="match status" value="1"/>
</dbReference>
<dbReference type="SMART" id="SM00175">
    <property type="entry name" value="RAB"/>
    <property type="match status" value="1"/>
</dbReference>
<evidence type="ECO:0000256" key="11">
    <source>
        <dbReference type="ARBA" id="ARBA00023134"/>
    </source>
</evidence>
<evidence type="ECO:0000256" key="10">
    <source>
        <dbReference type="ARBA" id="ARBA00023128"/>
    </source>
</evidence>
<sequence>MRSALPVPSKGALRALRSLALGTSCTVAFGAGMITEDRRRRIRSAREIHDNAQKIKESRNYYSDGRALIDTLDDRIIDDAIWLAGDPKLKKLIKETNLALQEEEEKLRTTVTLPASELPQPQDLKSESKPFPSASTIGRPSQLWLYNEWKGVPKSKGEDLSPNSSESLDLAVASPQAHVPQKLVHNRQHRLASDISRLLQDPEDPDNVEAAALRFFDAFEQGVPIGDEGIIPFLIDSAANLSELCRKHSKFSHAERVLDIVLTRPPIDEATFQRFQPLKVISNLISRTDVANTLPLPKYKLRKASSLYLLPESRLRKATSIYLMEFKEKPGIPANPKLYYSIGERLCRETCLAGLHDLTHKVYFRAQLGRQGLRPIGVDSLITATSAMGRHKRMFRYFKAFYSQTSPDQVQLYNISDQVINSVLKTGKMEQAEEVLFIVNRMANEGGFASSTTPILKVLGHQWRSTRDFSKIEELFKRLEPLVHSANHPQAAYGAIIQYCVEASKENEAQSYYADYRQRYTPAQADIRIYGHFTLAKAMRNDWAGAIEDLQNMAVLVTPQNQGEYESSFVPVLKLFAKSHPVNEVEDFVQDFIDNHQLHLTDYILNFMIKVYAKAKEVDALVGWVEYANSVGCPIDAVSVNTILHNCHQSWNFSFQEVHVLYCKIRKVANSRNTSDKDTLELLARIALSNCPNEIEAGRRLKLLKEFGRSKQLWDGPGVIRAMASSFARGEPAATLKIYGLAIEKRVLLSSRHILLAIRASLQLHESDVSEAVRLIKDAQQFGKDVSLSVAALLIHQLDQIDHQSNSLADEILHFGETAISTLEENGIKISQAILNHTMSQLERSGEYSMAIEFWKSMCRRLKISNSAIELETLTTLLKTYIQLEDGVGIRWAVHMLEANGIAPDKRFYLYVKMARKEVQRDSESPRGYRISSGFMSSLMYATTRVAVLRKQETKEKERVKQLTVDIIERAIGSQERGGAIVLERQAKRPRNEPRMEDNEESIAAPRKSPLDMCEAYLSVSREFIGLRERNQVRRVDSQLDRVHLIPSLTTTTTTNTSTIPRIISLQSTIQSLSTTTSSSPLLTPYHILSLLSSTSLSTHPSTTTTSRYETELEWLLVSKATVQIYGLLLGTLLEQTIPLNEELWYWDEVLGSYGWSGVYAIQTSPGRWWGWGWDVFEDTKTRVANLRESNGEDAGIRKAGEGVGDSWRRFYGLVKESVRERSVADIQRRVLSPIALCREEARVKQAKLRRLREMGASGLGVLMDEGLSFNFGDESTVISKTEEGDSREWKVVVEKSIALMDVVLQNVTTLETGVSDFEDAVFASVEDDPDVSAMGADEDQVGRPAKLSMRLQHILEVHVPNHMASSQKLVAEYGRPSRIVRYWLPASILLLSSTTLLRIVVNRKAEIISWIRDLGATVRDFWFNWVIEPMKKVIGTIRHDKESEVAIMSKESLKGDRDSLERMVVEFAIDNPKNSGVGTGALDEAQIAEVRAKVKEGDLTPILKAYEKDLRKPFMGTVRGDLIRTLLIQVQKTKVDVEVALSGIDALLKSQELVFGFVGLTPGVLVCFAAFRYLGGVFGNRRGMKQGRKAGQTVRVLRNIDRILTLATPTQNNLLSYKDHGLLLCEVHILRKRAHRLFPGEIQREFLEDVGDLCNINSGIHQQLKVLERIRWEVFVTFGVKHYIILDFATLRITQPAVPFSTHDRGLLIVAPLIARPREPRTQPQRSLYNQCHHPRINPINLLPSENPDPPTSCTPQHLPLRRSVAQPKRHHIEPVLLSTYAITFKMAGTRNYDFLIKLLLIGDSGVGKSCCLLRFSEDSFTPSFITTIGIDFKIRTIELDGKRVKLQIWDTAGQERFRTITTAYYRGAMGILLVYDVTDERSFNNIRTWFSNVEQHATEGVNKILIGNKCDWEDKRVVSTERGQQLADELGIPFLEVSAKSNINVEKAFYSLAADIKKRIIDTAKTDQAASQGVDVGGQGSGSGMGSKCC</sequence>
<dbReference type="NCBIfam" id="TIGR00231">
    <property type="entry name" value="small_GTP"/>
    <property type="match status" value="1"/>
</dbReference>
<keyword evidence="19" id="KW-1185">Reference proteome</keyword>
<evidence type="ECO:0000256" key="17">
    <source>
        <dbReference type="SAM" id="Phobius"/>
    </source>
</evidence>
<keyword evidence="5" id="KW-1003">Cell membrane</keyword>
<keyword evidence="11" id="KW-0342">GTP-binding</keyword>
<evidence type="ECO:0000256" key="4">
    <source>
        <dbReference type="ARBA" id="ARBA00022448"/>
    </source>
</evidence>
<evidence type="ECO:0000256" key="1">
    <source>
        <dbReference type="ARBA" id="ARBA00004225"/>
    </source>
</evidence>
<dbReference type="PRINTS" id="PR00449">
    <property type="entry name" value="RASTRNSFRMNG"/>
</dbReference>
<dbReference type="Pfam" id="PF08637">
    <property type="entry name" value="NCA2"/>
    <property type="match status" value="1"/>
</dbReference>
<feature type="region of interest" description="Disordered" evidence="16">
    <location>
        <begin position="104"/>
        <end position="136"/>
    </location>
</feature>